<organism evidence="2 3">
    <name type="scientific">Sphingomonas taxi</name>
    <dbReference type="NCBI Taxonomy" id="1549858"/>
    <lineage>
        <taxon>Bacteria</taxon>
        <taxon>Pseudomonadati</taxon>
        <taxon>Pseudomonadota</taxon>
        <taxon>Alphaproteobacteria</taxon>
        <taxon>Sphingomonadales</taxon>
        <taxon>Sphingomonadaceae</taxon>
        <taxon>Sphingomonas</taxon>
    </lineage>
</organism>
<reference evidence="2 3" key="1">
    <citation type="submission" date="2017-08" db="EMBL/GenBank/DDBJ databases">
        <title>Infants hospitalized years apart are colonized by the same room-sourced microbial strains.</title>
        <authorList>
            <person name="Brooks B."/>
            <person name="Olm M.R."/>
            <person name="Firek B.A."/>
            <person name="Baker R."/>
            <person name="Thomas B.C."/>
            <person name="Morowitz M.J."/>
            <person name="Banfield J.F."/>
        </authorList>
    </citation>
    <scope>NUCLEOTIDE SEQUENCE [LARGE SCALE GENOMIC DNA]</scope>
    <source>
        <strain evidence="2">S2_005_001_R1_22</strain>
    </source>
</reference>
<dbReference type="InterPro" id="IPR058548">
    <property type="entry name" value="MlaB-like_STAS"/>
</dbReference>
<dbReference type="AlphaFoldDB" id="A0A2W5QLL4"/>
<accession>A0A2W5QLL4</accession>
<dbReference type="InterPro" id="IPR036513">
    <property type="entry name" value="STAS_dom_sf"/>
</dbReference>
<feature type="domain" description="STAS" evidence="1">
    <location>
        <begin position="1"/>
        <end position="107"/>
    </location>
</feature>
<dbReference type="PROSITE" id="PS50801">
    <property type="entry name" value="STAS"/>
    <property type="match status" value="1"/>
</dbReference>
<evidence type="ECO:0000313" key="3">
    <source>
        <dbReference type="Proteomes" id="UP000249229"/>
    </source>
</evidence>
<proteinExistence type="predicted"/>
<dbReference type="Gene3D" id="3.30.750.24">
    <property type="entry name" value="STAS domain"/>
    <property type="match status" value="1"/>
</dbReference>
<name>A0A2W5QLL4_9SPHN</name>
<evidence type="ECO:0000313" key="2">
    <source>
        <dbReference type="EMBL" id="PZQ58717.1"/>
    </source>
</evidence>
<dbReference type="Proteomes" id="UP000249229">
    <property type="component" value="Unassembled WGS sequence"/>
</dbReference>
<protein>
    <recommendedName>
        <fullName evidence="1">STAS domain-containing protein</fullName>
    </recommendedName>
</protein>
<dbReference type="InterPro" id="IPR002645">
    <property type="entry name" value="STAS_dom"/>
</dbReference>
<gene>
    <name evidence="2" type="ORF">DI544_13590</name>
</gene>
<evidence type="ECO:0000259" key="1">
    <source>
        <dbReference type="PROSITE" id="PS50801"/>
    </source>
</evidence>
<sequence>MSTTTLIAAGDLRLAVVGCLAEQLRGAFAGPGAVRLDLSAVIAPDLSVLQLIQSARTTATMANRDFALAAPGDATLRRLLDRAGFLSGASDDDRRFWLHEEATQWVA</sequence>
<dbReference type="SUPFAM" id="SSF52091">
    <property type="entry name" value="SpoIIaa-like"/>
    <property type="match status" value="1"/>
</dbReference>
<dbReference type="Pfam" id="PF13466">
    <property type="entry name" value="STAS_2"/>
    <property type="match status" value="1"/>
</dbReference>
<comment type="caution">
    <text evidence="2">The sequence shown here is derived from an EMBL/GenBank/DDBJ whole genome shotgun (WGS) entry which is preliminary data.</text>
</comment>
<dbReference type="EMBL" id="QFQI01000014">
    <property type="protein sequence ID" value="PZQ58717.1"/>
    <property type="molecule type" value="Genomic_DNA"/>
</dbReference>